<dbReference type="Pfam" id="PF08496">
    <property type="entry name" value="Peptidase_S49_N"/>
    <property type="match status" value="1"/>
</dbReference>
<evidence type="ECO:0000259" key="13">
    <source>
        <dbReference type="Pfam" id="PF08496"/>
    </source>
</evidence>
<organism evidence="14 15">
    <name type="scientific">Amphritea atlantica</name>
    <dbReference type="NCBI Taxonomy" id="355243"/>
    <lineage>
        <taxon>Bacteria</taxon>
        <taxon>Pseudomonadati</taxon>
        <taxon>Pseudomonadota</taxon>
        <taxon>Gammaproteobacteria</taxon>
        <taxon>Oceanospirillales</taxon>
        <taxon>Oceanospirillaceae</taxon>
        <taxon>Amphritea</taxon>
    </lineage>
</organism>
<dbReference type="InterPro" id="IPR029045">
    <property type="entry name" value="ClpP/crotonase-like_dom_sf"/>
</dbReference>
<dbReference type="Gene3D" id="3.90.226.10">
    <property type="entry name" value="2-enoyl-CoA Hydratase, Chain A, domain 1"/>
    <property type="match status" value="1"/>
</dbReference>
<evidence type="ECO:0000256" key="5">
    <source>
        <dbReference type="ARBA" id="ARBA00022692"/>
    </source>
</evidence>
<dbReference type="InterPro" id="IPR047272">
    <property type="entry name" value="S49_SppA_C"/>
</dbReference>
<dbReference type="SUPFAM" id="SSF52096">
    <property type="entry name" value="ClpP/crotonase"/>
    <property type="match status" value="1"/>
</dbReference>
<dbReference type="GO" id="GO:0006508">
    <property type="term" value="P:proteolysis"/>
    <property type="evidence" value="ECO:0007669"/>
    <property type="project" value="UniProtKB-KW"/>
</dbReference>
<evidence type="ECO:0000256" key="9">
    <source>
        <dbReference type="ARBA" id="ARBA00023136"/>
    </source>
</evidence>
<dbReference type="GO" id="GO:0004252">
    <property type="term" value="F:serine-type endopeptidase activity"/>
    <property type="evidence" value="ECO:0007669"/>
    <property type="project" value="InterPro"/>
</dbReference>
<dbReference type="PANTHER" id="PTHR42987">
    <property type="entry name" value="PEPTIDASE S49"/>
    <property type="match status" value="1"/>
</dbReference>
<keyword evidence="8 11" id="KW-1133">Transmembrane helix</keyword>
<feature type="region of interest" description="Disordered" evidence="10">
    <location>
        <begin position="81"/>
        <end position="102"/>
    </location>
</feature>
<accession>A0A1H9I1Q2</accession>
<evidence type="ECO:0000256" key="2">
    <source>
        <dbReference type="ARBA" id="ARBA00008683"/>
    </source>
</evidence>
<dbReference type="OrthoDB" id="5614232at2"/>
<evidence type="ECO:0000256" key="8">
    <source>
        <dbReference type="ARBA" id="ARBA00022989"/>
    </source>
</evidence>
<comment type="subcellular location">
    <subcellularLocation>
        <location evidence="1">Cell membrane</location>
    </subcellularLocation>
</comment>
<keyword evidence="4 14" id="KW-0645">Protease</keyword>
<dbReference type="NCBIfam" id="NF008745">
    <property type="entry name" value="PRK11778.1"/>
    <property type="match status" value="1"/>
</dbReference>
<dbReference type="Gene3D" id="6.20.330.10">
    <property type="match status" value="1"/>
</dbReference>
<name>A0A1H9I1Q2_9GAMM</name>
<dbReference type="AlphaFoldDB" id="A0A1H9I1Q2"/>
<comment type="similarity">
    <text evidence="2">Belongs to the peptidase S49 family.</text>
</comment>
<dbReference type="InterPro" id="IPR013703">
    <property type="entry name" value="Peptidase_S49_N_proteobac"/>
</dbReference>
<feature type="transmembrane region" description="Helical" evidence="11">
    <location>
        <begin position="12"/>
        <end position="33"/>
    </location>
</feature>
<keyword evidence="3" id="KW-1003">Cell membrane</keyword>
<evidence type="ECO:0000313" key="14">
    <source>
        <dbReference type="EMBL" id="SEQ68468.1"/>
    </source>
</evidence>
<dbReference type="CDD" id="cd07023">
    <property type="entry name" value="S49_Sppa_N_C"/>
    <property type="match status" value="1"/>
</dbReference>
<keyword evidence="7" id="KW-0720">Serine protease</keyword>
<evidence type="ECO:0000259" key="12">
    <source>
        <dbReference type="Pfam" id="PF01343"/>
    </source>
</evidence>
<evidence type="ECO:0000256" key="10">
    <source>
        <dbReference type="SAM" id="MobiDB-lite"/>
    </source>
</evidence>
<reference evidence="15" key="1">
    <citation type="submission" date="2016-10" db="EMBL/GenBank/DDBJ databases">
        <authorList>
            <person name="Varghese N."/>
            <person name="Submissions S."/>
        </authorList>
    </citation>
    <scope>NUCLEOTIDE SEQUENCE [LARGE SCALE GENOMIC DNA]</scope>
    <source>
        <strain evidence="15">DSM 18887</strain>
    </source>
</reference>
<dbReference type="PANTHER" id="PTHR42987:SF4">
    <property type="entry name" value="PROTEASE SOHB-RELATED"/>
    <property type="match status" value="1"/>
</dbReference>
<dbReference type="Proteomes" id="UP000198749">
    <property type="component" value="Unassembled WGS sequence"/>
</dbReference>
<keyword evidence="15" id="KW-1185">Reference proteome</keyword>
<proteinExistence type="inferred from homology"/>
<evidence type="ECO:0000256" key="3">
    <source>
        <dbReference type="ARBA" id="ARBA00022475"/>
    </source>
</evidence>
<dbReference type="Pfam" id="PF01343">
    <property type="entry name" value="Peptidase_S49"/>
    <property type="match status" value="1"/>
</dbReference>
<dbReference type="STRING" id="355243.SAMN03080615_02368"/>
<evidence type="ECO:0000256" key="11">
    <source>
        <dbReference type="SAM" id="Phobius"/>
    </source>
</evidence>
<feature type="compositionally biased region" description="Basic residues" evidence="10">
    <location>
        <begin position="88"/>
        <end position="97"/>
    </location>
</feature>
<evidence type="ECO:0000256" key="4">
    <source>
        <dbReference type="ARBA" id="ARBA00022670"/>
    </source>
</evidence>
<dbReference type="RefSeq" id="WP_091358294.1">
    <property type="nucleotide sequence ID" value="NZ_AP025284.1"/>
</dbReference>
<keyword evidence="9 11" id="KW-0472">Membrane</keyword>
<gene>
    <name evidence="14" type="ORF">SAMN03080615_02368</name>
</gene>
<sequence>MVDFLASYGLFLAKALTVVGAIILVIVAIGAVASRNKRDSKEGYLSIHSMNETLEDMEHALKEVVLDSEVYKQQLKAEEKQEKQEAKARKKALKKTKSQPDAEPERKRVFVLDFDGDIKASELEPMREEITAVLTMATEKDEVVIRLESPGGMVHSYGLASSQLERIKQRGVPLTVCVDKVAASGGYMMACLADKIVAAPFSILGSIGVVAQLPNFHRLLKKHDIDYEVLTAGEYKRTLTVMGENTEKGRQKFIEDLEDTHSLFKEFVGEFRPQVDLEKVATGEVWFGRRALEVNLIDEISTSDEYLTQACEDADVYTVRYEYKKTLQDRLSDMSIKTTDTLFTKWAGRILNSHLLAK</sequence>
<dbReference type="GO" id="GO:0005886">
    <property type="term" value="C:plasma membrane"/>
    <property type="evidence" value="ECO:0007669"/>
    <property type="project" value="UniProtKB-SubCell"/>
</dbReference>
<evidence type="ECO:0000256" key="7">
    <source>
        <dbReference type="ARBA" id="ARBA00022825"/>
    </source>
</evidence>
<evidence type="ECO:0000256" key="1">
    <source>
        <dbReference type="ARBA" id="ARBA00004236"/>
    </source>
</evidence>
<dbReference type="EMBL" id="FOGB01000006">
    <property type="protein sequence ID" value="SEQ68468.1"/>
    <property type="molecule type" value="Genomic_DNA"/>
</dbReference>
<feature type="domain" description="Peptidase S49 N-terminal proteobacteria" evidence="13">
    <location>
        <begin position="3"/>
        <end position="164"/>
    </location>
</feature>
<evidence type="ECO:0000313" key="15">
    <source>
        <dbReference type="Proteomes" id="UP000198749"/>
    </source>
</evidence>
<keyword evidence="6" id="KW-0378">Hydrolase</keyword>
<dbReference type="InterPro" id="IPR002142">
    <property type="entry name" value="Peptidase_S49"/>
</dbReference>
<evidence type="ECO:0000256" key="6">
    <source>
        <dbReference type="ARBA" id="ARBA00022801"/>
    </source>
</evidence>
<keyword evidence="5 11" id="KW-0812">Transmembrane</keyword>
<protein>
    <submittedName>
        <fullName evidence="14">Serine protease SohB</fullName>
    </submittedName>
</protein>
<feature type="domain" description="Peptidase S49" evidence="12">
    <location>
        <begin position="167"/>
        <end position="316"/>
    </location>
</feature>